<keyword evidence="2" id="KW-1185">Reference proteome</keyword>
<gene>
    <name evidence="1" type="ORF">NM208_g7263</name>
</gene>
<name>A0ACC1SA33_9HYPO</name>
<proteinExistence type="predicted"/>
<organism evidence="1 2">
    <name type="scientific">Fusarium decemcellulare</name>
    <dbReference type="NCBI Taxonomy" id="57161"/>
    <lineage>
        <taxon>Eukaryota</taxon>
        <taxon>Fungi</taxon>
        <taxon>Dikarya</taxon>
        <taxon>Ascomycota</taxon>
        <taxon>Pezizomycotina</taxon>
        <taxon>Sordariomycetes</taxon>
        <taxon>Hypocreomycetidae</taxon>
        <taxon>Hypocreales</taxon>
        <taxon>Nectriaceae</taxon>
        <taxon>Fusarium</taxon>
        <taxon>Fusarium decemcellulare species complex</taxon>
    </lineage>
</organism>
<dbReference type="EMBL" id="JANRMS010000734">
    <property type="protein sequence ID" value="KAJ3535126.1"/>
    <property type="molecule type" value="Genomic_DNA"/>
</dbReference>
<dbReference type="Proteomes" id="UP001148629">
    <property type="component" value="Unassembled WGS sequence"/>
</dbReference>
<comment type="caution">
    <text evidence="1">The sequence shown here is derived from an EMBL/GenBank/DDBJ whole genome shotgun (WGS) entry which is preliminary data.</text>
</comment>
<sequence length="224" mass="25291">MASSCSPGLFQTPSLPGALVTALDAVLVQSYTSTANSVLYYGHPTVAVENVTFCNVTVTYTHLDAGDEGIRDRNLQQDINRLEHVLSSLLDQDAAAAQEHLAPLIDKEQEWKRHDLIRWYRAVDKRIQHKEFSLALDDVAQYLDDLRVELNTPVWETPSRWGSIRPPLHQDDDDDWVTEEEGSELELSDDEHLPETSKDQLSEDDLKAYISETDTEGIESEPDN</sequence>
<evidence type="ECO:0000313" key="2">
    <source>
        <dbReference type="Proteomes" id="UP001148629"/>
    </source>
</evidence>
<evidence type="ECO:0000313" key="1">
    <source>
        <dbReference type="EMBL" id="KAJ3535126.1"/>
    </source>
</evidence>
<protein>
    <submittedName>
        <fullName evidence="1">Uncharacterized protein</fullName>
    </submittedName>
</protein>
<accession>A0ACC1SA33</accession>
<reference evidence="1" key="1">
    <citation type="submission" date="2022-08" db="EMBL/GenBank/DDBJ databases">
        <title>Genome Sequence of Fusarium decemcellulare.</title>
        <authorList>
            <person name="Buettner E."/>
        </authorList>
    </citation>
    <scope>NUCLEOTIDE SEQUENCE</scope>
    <source>
        <strain evidence="1">Babe19</strain>
    </source>
</reference>